<name>X8DB74_MYCXE</name>
<gene>
    <name evidence="2" type="ORF">I553_3899</name>
</gene>
<dbReference type="AlphaFoldDB" id="X8DB74"/>
<comment type="caution">
    <text evidence="2">The sequence shown here is derived from an EMBL/GenBank/DDBJ whole genome shotgun (WGS) entry which is preliminary data.</text>
</comment>
<dbReference type="PATRIC" id="fig|1299334.3.peg.2116"/>
<accession>X8DB74</accession>
<proteinExistence type="predicted"/>
<feature type="region of interest" description="Disordered" evidence="1">
    <location>
        <begin position="13"/>
        <end position="40"/>
    </location>
</feature>
<dbReference type="EMBL" id="JAOB01000025">
    <property type="protein sequence ID" value="EUA65857.1"/>
    <property type="molecule type" value="Genomic_DNA"/>
</dbReference>
<protein>
    <submittedName>
        <fullName evidence="2">Uncharacterized protein</fullName>
    </submittedName>
</protein>
<sequence length="40" mass="4435">MLPGLASVITAAISRRTGQRSPEQRQSRCKAHDCIGRARR</sequence>
<reference evidence="2" key="1">
    <citation type="submission" date="2014-01" db="EMBL/GenBank/DDBJ databases">
        <authorList>
            <person name="Brown-Elliot B."/>
            <person name="Wallace R."/>
            <person name="Lenaerts A."/>
            <person name="Ordway D."/>
            <person name="DeGroote M.A."/>
            <person name="Parker T."/>
            <person name="Sizemore C."/>
            <person name="Tallon L.J."/>
            <person name="Sadzewicz L.K."/>
            <person name="Sengamalay N."/>
            <person name="Fraser C.M."/>
            <person name="Hine E."/>
            <person name="Shefchek K.A."/>
            <person name="Das S.P."/>
            <person name="Tettelin H."/>
        </authorList>
    </citation>
    <scope>NUCLEOTIDE SEQUENCE [LARGE SCALE GENOMIC DNA]</scope>
    <source>
        <strain evidence="2">4042</strain>
    </source>
</reference>
<organism evidence="2">
    <name type="scientific">Mycobacterium xenopi 4042</name>
    <dbReference type="NCBI Taxonomy" id="1299334"/>
    <lineage>
        <taxon>Bacteria</taxon>
        <taxon>Bacillati</taxon>
        <taxon>Actinomycetota</taxon>
        <taxon>Actinomycetes</taxon>
        <taxon>Mycobacteriales</taxon>
        <taxon>Mycobacteriaceae</taxon>
        <taxon>Mycobacterium</taxon>
    </lineage>
</organism>
<evidence type="ECO:0000256" key="1">
    <source>
        <dbReference type="SAM" id="MobiDB-lite"/>
    </source>
</evidence>
<evidence type="ECO:0000313" key="2">
    <source>
        <dbReference type="EMBL" id="EUA65857.1"/>
    </source>
</evidence>
<feature type="compositionally biased region" description="Basic and acidic residues" evidence="1">
    <location>
        <begin position="22"/>
        <end position="40"/>
    </location>
</feature>